<dbReference type="EMBL" id="KB207140">
    <property type="protein sequence ID" value="ELP84247.1"/>
    <property type="molecule type" value="Genomic_DNA"/>
</dbReference>
<dbReference type="GO" id="GO:0003729">
    <property type="term" value="F:mRNA binding"/>
    <property type="evidence" value="ECO:0007669"/>
    <property type="project" value="InterPro"/>
</dbReference>
<dbReference type="AlphaFoldDB" id="A0A0A1TV85"/>
<dbReference type="GO" id="GO:0071207">
    <property type="term" value="F:histone pre-mRNA stem-loop binding"/>
    <property type="evidence" value="ECO:0007669"/>
    <property type="project" value="TreeGrafter"/>
</dbReference>
<comment type="similarity">
    <text evidence="1">Belongs to the SLBP family.</text>
</comment>
<sequence>MSFSTQPRQAFKSISPNVTRTLTAKSIPSRSIQFEVNAKPYRTRKQLTYTIQELLSTKENSIPYTLPLEAIVAIEERAEIPYKTPSKHLPIIETDSRKVEAREKQITYGKATEGYKNYTHYVPYESRQFNDPKTPEINQVCSKRSWDGQVRKWRRELHAFDEMKSAEDLAEARRKAGIVHATPSKNKLAMTEPVMRERKVLRNQNFVAKILSFED</sequence>
<dbReference type="GO" id="GO:0051028">
    <property type="term" value="P:mRNA transport"/>
    <property type="evidence" value="ECO:0007669"/>
    <property type="project" value="TreeGrafter"/>
</dbReference>
<gene>
    <name evidence="4" type="ORF">EIN_064820</name>
</gene>
<evidence type="ECO:0000256" key="2">
    <source>
        <dbReference type="ARBA" id="ARBA00022884"/>
    </source>
</evidence>
<dbReference type="OMA" id="KLAMTEP"/>
<dbReference type="VEuPathDB" id="AmoebaDB:EIN_064820"/>
<dbReference type="Proteomes" id="UP000014680">
    <property type="component" value="Unassembled WGS sequence"/>
</dbReference>
<dbReference type="InterPro" id="IPR026502">
    <property type="entry name" value="SLBP1/SLBP2"/>
</dbReference>
<dbReference type="Gene3D" id="1.10.8.1120">
    <property type="entry name" value="Histone RNA hairpin-binding protein RNA-binding domain"/>
    <property type="match status" value="1"/>
</dbReference>
<dbReference type="GeneID" id="14883200"/>
<dbReference type="OrthoDB" id="265795at2759"/>
<dbReference type="PANTHER" id="PTHR17408">
    <property type="entry name" value="HISTONE RNA HAIRPIN-BINDING PROTEIN"/>
    <property type="match status" value="1"/>
</dbReference>
<dbReference type="RefSeq" id="XP_004183593.1">
    <property type="nucleotide sequence ID" value="XM_004183545.1"/>
</dbReference>
<keyword evidence="5" id="KW-1185">Reference proteome</keyword>
<dbReference type="Pfam" id="PF15247">
    <property type="entry name" value="SLBP_RNA_bind"/>
    <property type="match status" value="1"/>
</dbReference>
<dbReference type="InterPro" id="IPR029344">
    <property type="entry name" value="SLBP_RNA_bind"/>
</dbReference>
<dbReference type="InterPro" id="IPR038294">
    <property type="entry name" value="SLBP_RNA_bind_sf"/>
</dbReference>
<feature type="domain" description="Histone RNA hairpin-binding protein RNA-binding" evidence="3">
    <location>
        <begin position="94"/>
        <end position="162"/>
    </location>
</feature>
<organism evidence="4 5">
    <name type="scientific">Entamoeba invadens IP1</name>
    <dbReference type="NCBI Taxonomy" id="370355"/>
    <lineage>
        <taxon>Eukaryota</taxon>
        <taxon>Amoebozoa</taxon>
        <taxon>Evosea</taxon>
        <taxon>Archamoebae</taxon>
        <taxon>Mastigamoebida</taxon>
        <taxon>Entamoebidae</taxon>
        <taxon>Entamoeba</taxon>
    </lineage>
</organism>
<reference evidence="4 5" key="1">
    <citation type="submission" date="2012-10" db="EMBL/GenBank/DDBJ databases">
        <authorList>
            <person name="Zafar N."/>
            <person name="Inman J."/>
            <person name="Hall N."/>
            <person name="Lorenzi H."/>
            <person name="Caler E."/>
        </authorList>
    </citation>
    <scope>NUCLEOTIDE SEQUENCE [LARGE SCALE GENOMIC DNA]</scope>
    <source>
        <strain evidence="4 5">IP1</strain>
    </source>
</reference>
<proteinExistence type="inferred from homology"/>
<name>A0A0A1TV85_ENTIV</name>
<dbReference type="GO" id="GO:0005737">
    <property type="term" value="C:cytoplasm"/>
    <property type="evidence" value="ECO:0007669"/>
    <property type="project" value="TreeGrafter"/>
</dbReference>
<keyword evidence="2" id="KW-0694">RNA-binding</keyword>
<dbReference type="PANTHER" id="PTHR17408:SF0">
    <property type="entry name" value="HISTONE RNA HAIRPIN-BINDING PROTEIN"/>
    <property type="match status" value="1"/>
</dbReference>
<dbReference type="KEGG" id="eiv:EIN_064820"/>
<dbReference type="GO" id="GO:0006398">
    <property type="term" value="P:mRNA 3'-end processing by stem-loop binding and cleavage"/>
    <property type="evidence" value="ECO:0007669"/>
    <property type="project" value="TreeGrafter"/>
</dbReference>
<evidence type="ECO:0000313" key="5">
    <source>
        <dbReference type="Proteomes" id="UP000014680"/>
    </source>
</evidence>
<evidence type="ECO:0000259" key="3">
    <source>
        <dbReference type="Pfam" id="PF15247"/>
    </source>
</evidence>
<protein>
    <recommendedName>
        <fullName evidence="3">Histone RNA hairpin-binding protein RNA-binding domain-containing protein</fullName>
    </recommendedName>
</protein>
<dbReference type="GO" id="GO:0071204">
    <property type="term" value="C:histone pre-mRNA 3'end processing complex"/>
    <property type="evidence" value="ECO:0007669"/>
    <property type="project" value="TreeGrafter"/>
</dbReference>
<evidence type="ECO:0000313" key="4">
    <source>
        <dbReference type="EMBL" id="ELP84247.1"/>
    </source>
</evidence>
<evidence type="ECO:0000256" key="1">
    <source>
        <dbReference type="ARBA" id="ARBA00006151"/>
    </source>
</evidence>
<accession>A0A0A1TV85</accession>
<dbReference type="FunFam" id="1.10.8.1120:FF:000001">
    <property type="entry name" value="Histone RNA hairpin-binding protein-like"/>
    <property type="match status" value="1"/>
</dbReference>